<protein>
    <submittedName>
        <fullName evidence="1">Uncharacterized protein</fullName>
    </submittedName>
</protein>
<reference evidence="1 2" key="1">
    <citation type="submission" date="2018-01" db="EMBL/GenBank/DDBJ databases">
        <title>G. obscuriglobus.</title>
        <authorList>
            <person name="Franke J."/>
            <person name="Blomberg W."/>
            <person name="Selmecki A."/>
        </authorList>
    </citation>
    <scope>NUCLEOTIDE SEQUENCE [LARGE SCALE GENOMIC DNA]</scope>
    <source>
        <strain evidence="1 2">DSM 5831</strain>
    </source>
</reference>
<accession>A0A2Z3GR49</accession>
<sequence>MTQGVGAADALTRHVFGPPDPSPALVESGRFPSSWVSEYRRLLHAVTDEWASAPAWPRHLVGALHYALTHLRVRYEAWRSIEGGRRDEGTERELSEVEALTRLLFARAFPPAATSFVEPGAALGPAT</sequence>
<name>A0A2Z3GR49_9BACT</name>
<keyword evidence="2" id="KW-1185">Reference proteome</keyword>
<gene>
    <name evidence="1" type="ORF">C1280_03975</name>
</gene>
<evidence type="ECO:0000313" key="1">
    <source>
        <dbReference type="EMBL" id="AWM36253.1"/>
    </source>
</evidence>
<proteinExistence type="predicted"/>
<dbReference type="KEGG" id="gog:C1280_03975"/>
<evidence type="ECO:0000313" key="2">
    <source>
        <dbReference type="Proteomes" id="UP000245802"/>
    </source>
</evidence>
<dbReference type="EMBL" id="CP025958">
    <property type="protein sequence ID" value="AWM36253.1"/>
    <property type="molecule type" value="Genomic_DNA"/>
</dbReference>
<dbReference type="Proteomes" id="UP000245802">
    <property type="component" value="Chromosome"/>
</dbReference>
<dbReference type="AlphaFoldDB" id="A0A2Z3GR49"/>
<organism evidence="1 2">
    <name type="scientific">Gemmata obscuriglobus</name>
    <dbReference type="NCBI Taxonomy" id="114"/>
    <lineage>
        <taxon>Bacteria</taxon>
        <taxon>Pseudomonadati</taxon>
        <taxon>Planctomycetota</taxon>
        <taxon>Planctomycetia</taxon>
        <taxon>Gemmatales</taxon>
        <taxon>Gemmataceae</taxon>
        <taxon>Gemmata</taxon>
    </lineage>
</organism>